<evidence type="ECO:0000259" key="2">
    <source>
        <dbReference type="SMART" id="SM00974"/>
    </source>
</evidence>
<keyword evidence="5" id="KW-1185">Reference proteome</keyword>
<organism evidence="3 5">
    <name type="scientific">Tenacibaculum dicentrarchi</name>
    <dbReference type="NCBI Taxonomy" id="669041"/>
    <lineage>
        <taxon>Bacteria</taxon>
        <taxon>Pseudomonadati</taxon>
        <taxon>Bacteroidota</taxon>
        <taxon>Flavobacteriia</taxon>
        <taxon>Flavobacteriales</taxon>
        <taxon>Flavobacteriaceae</taxon>
        <taxon>Tenacibaculum</taxon>
    </lineage>
</organism>
<dbReference type="InterPro" id="IPR025280">
    <property type="entry name" value="SNIPE"/>
</dbReference>
<feature type="coiled-coil region" evidence="1">
    <location>
        <begin position="19"/>
        <end position="141"/>
    </location>
</feature>
<keyword evidence="1" id="KW-0175">Coiled coil</keyword>
<feature type="coiled-coil region" evidence="1">
    <location>
        <begin position="305"/>
        <end position="395"/>
    </location>
</feature>
<reference evidence="3 5" key="1">
    <citation type="submission" date="2024-05" db="EMBL/GenBank/DDBJ databases">
        <authorList>
            <person name="Duchaud E."/>
        </authorList>
    </citation>
    <scope>NUCLEOTIDE SEQUENCE [LARGE SCALE GENOMIC DNA]</scope>
    <source>
        <strain evidence="3">Ena-SAMPLE-TAB-13-05-2024-13:56:06:370-140309</strain>
    </source>
</reference>
<evidence type="ECO:0000256" key="1">
    <source>
        <dbReference type="SAM" id="Coils"/>
    </source>
</evidence>
<name>A0ABM9NY16_9FLAO</name>
<sequence>MTFLLTICIIIIIVLLSKNSSIKKERDNKGKEISDLNDELKKERDNKEKEISDLNEKFKKEKNNFSEYQKSTEYLKKYEPIKDIDNELKKISNEIEQRLEKTKIEVEEIIQSSKSEVNTIRKEAREKATETKNRAEIILENAHKIATKIENEANSKAESIAGEAWEAKNNAEQYQKTVKAMKNIIKGYGDEYLIPNHSLLDDLAEEYNHKKAGQELAQIRTLIKSMIKNNEVAECDYVEVHRKTTAIEFVLDAFNGKVDTIMAKVKYDNYGKLQQSLKDAFRLVNHNGKAFRNAKITNRYYETVLEQLKLAVTVHEIKKQDLQEQREIREAIREEEKARRDFEKARKEAEKEEKMLEKARKEIEAKLLKVADEDRAKFEQELENIKQKLFIAEEKGQRAMSMAQQTKRGHVYIISNVGSFGENVYKIGLTRRLEPLDRVKELGDASVPFTFDVHAMIHSEDAPKLEKELHRTFDSERVNKVNYRKEFFAMPISEIKAKVDTFKLETHWTMKSEALEYRESLEMKKRLLEKTNN</sequence>
<dbReference type="RefSeq" id="WP_101902717.1">
    <property type="nucleotide sequence ID" value="NZ_OZ038524.1"/>
</dbReference>
<dbReference type="Proteomes" id="UP001497514">
    <property type="component" value="Chromosome"/>
</dbReference>
<evidence type="ECO:0000313" key="4">
    <source>
        <dbReference type="EMBL" id="CAL2083107.1"/>
    </source>
</evidence>
<dbReference type="EMBL" id="OZ038524">
    <property type="protein sequence ID" value="CAL2082903.1"/>
    <property type="molecule type" value="Genomic_DNA"/>
</dbReference>
<dbReference type="EMBL" id="OZ038524">
    <property type="protein sequence ID" value="CAL2083107.1"/>
    <property type="molecule type" value="Genomic_DNA"/>
</dbReference>
<dbReference type="SMART" id="SM00974">
    <property type="entry name" value="T5orf172"/>
    <property type="match status" value="1"/>
</dbReference>
<evidence type="ECO:0000313" key="5">
    <source>
        <dbReference type="Proteomes" id="UP001497514"/>
    </source>
</evidence>
<protein>
    <submittedName>
        <fullName evidence="3">Phage protein</fullName>
    </submittedName>
</protein>
<dbReference type="Pfam" id="PF13250">
    <property type="entry name" value="SNIPE"/>
    <property type="match status" value="1"/>
</dbReference>
<evidence type="ECO:0000313" key="3">
    <source>
        <dbReference type="EMBL" id="CAL2082903.1"/>
    </source>
</evidence>
<dbReference type="InterPro" id="IPR018306">
    <property type="entry name" value="Phage_T5_Orf172_DNA-bd"/>
</dbReference>
<accession>A0ABM9NY16</accession>
<gene>
    <name evidence="3" type="ORF">TD3509T_1439</name>
    <name evidence="4" type="ORF">TD3509T_1477</name>
</gene>
<feature type="domain" description="Bacteriophage T5 Orf172 DNA-binding" evidence="2">
    <location>
        <begin position="419"/>
        <end position="502"/>
    </location>
</feature>
<dbReference type="Pfam" id="PF13455">
    <property type="entry name" value="MUG113"/>
    <property type="match status" value="1"/>
</dbReference>
<proteinExistence type="predicted"/>